<dbReference type="Proteomes" id="UP000199400">
    <property type="component" value="Unassembled WGS sequence"/>
</dbReference>
<feature type="transmembrane region" description="Helical" evidence="17">
    <location>
        <begin position="201"/>
        <end position="219"/>
    </location>
</feature>
<evidence type="ECO:0000256" key="12">
    <source>
        <dbReference type="ARBA" id="ARBA00023136"/>
    </source>
</evidence>
<evidence type="ECO:0000256" key="14">
    <source>
        <dbReference type="ARBA" id="ARBA00023264"/>
    </source>
</evidence>
<evidence type="ECO:0000256" key="16">
    <source>
        <dbReference type="RuleBase" id="RU003750"/>
    </source>
</evidence>
<dbReference type="EMBL" id="FOMX01000006">
    <property type="protein sequence ID" value="SFD93889.1"/>
    <property type="molecule type" value="Genomic_DNA"/>
</dbReference>
<dbReference type="InterPro" id="IPR048254">
    <property type="entry name" value="CDP_ALCOHOL_P_TRANSF_CS"/>
</dbReference>
<dbReference type="AlphaFoldDB" id="A0A1I1WFX9"/>
<sequence length="299" mass="32083">MDFRKTYFLLPNLFTLAGLFCGFYAISVCARLSDEGGGSDALYKASLAIMLGLFFDAADGRIARLTRTQSELGLHLDSLSDLVTFGVAPGLVIYRWGLEGFGRAGLFIAFLFVAGGAFRLARFNVLSLRAIDEKPGKYMLGLPIPVAATVLISTVMAFHAIGINQTTNHILVATLVTVLSYLMISRVRFRSMKDLKLTKRTTAVVGLLLASAVLVAVRISRPAVLIMLVGCYITLGLIEEMVLLRKGRVERIRAARAQALAPAPTEELASESEVLAELGIDDDASARAPASPEGAVTTA</sequence>
<feature type="transmembrane region" description="Helical" evidence="17">
    <location>
        <begin position="225"/>
        <end position="244"/>
    </location>
</feature>
<proteinExistence type="inferred from homology"/>
<evidence type="ECO:0000256" key="5">
    <source>
        <dbReference type="ARBA" id="ARBA00013174"/>
    </source>
</evidence>
<evidence type="ECO:0000256" key="2">
    <source>
        <dbReference type="ARBA" id="ARBA00004141"/>
    </source>
</evidence>
<evidence type="ECO:0000313" key="18">
    <source>
        <dbReference type="EMBL" id="SFD93889.1"/>
    </source>
</evidence>
<feature type="transmembrane region" description="Helical" evidence="17">
    <location>
        <begin position="104"/>
        <end position="121"/>
    </location>
</feature>
<accession>A0A1I1WFX9</accession>
<keyword evidence="12 17" id="KW-0472">Membrane</keyword>
<evidence type="ECO:0000256" key="7">
    <source>
        <dbReference type="ARBA" id="ARBA00022516"/>
    </source>
</evidence>
<dbReference type="Pfam" id="PF01066">
    <property type="entry name" value="CDP-OH_P_transf"/>
    <property type="match status" value="1"/>
</dbReference>
<comment type="subcellular location">
    <subcellularLocation>
        <location evidence="3">Endomembrane system</location>
    </subcellularLocation>
    <subcellularLocation>
        <location evidence="2">Membrane</location>
        <topology evidence="2">Multi-pass membrane protein</topology>
    </subcellularLocation>
</comment>
<dbReference type="RefSeq" id="WP_096326077.1">
    <property type="nucleotide sequence ID" value="NZ_FOMX01000006.1"/>
</dbReference>
<dbReference type="InterPro" id="IPR004533">
    <property type="entry name" value="CDP-diaglyc--ser_O-PTrfase"/>
</dbReference>
<keyword evidence="14" id="KW-1208">Phospholipid metabolism</keyword>
<feature type="transmembrane region" description="Helical" evidence="17">
    <location>
        <begin position="142"/>
        <end position="163"/>
    </location>
</feature>
<protein>
    <recommendedName>
        <fullName evidence="6">CDP-diacylglycerol--serine O-phosphatidyltransferase</fullName>
        <ecNumber evidence="5">2.7.8.8</ecNumber>
    </recommendedName>
    <alternativeName>
        <fullName evidence="15">Phosphatidylserine synthase</fullName>
    </alternativeName>
</protein>
<evidence type="ECO:0000313" key="19">
    <source>
        <dbReference type="Proteomes" id="UP000199400"/>
    </source>
</evidence>
<evidence type="ECO:0000256" key="4">
    <source>
        <dbReference type="ARBA" id="ARBA00010441"/>
    </source>
</evidence>
<dbReference type="Gene3D" id="1.20.120.1760">
    <property type="match status" value="1"/>
</dbReference>
<keyword evidence="13" id="KW-0594">Phospholipid biosynthesis</keyword>
<evidence type="ECO:0000256" key="1">
    <source>
        <dbReference type="ARBA" id="ARBA00000287"/>
    </source>
</evidence>
<evidence type="ECO:0000256" key="3">
    <source>
        <dbReference type="ARBA" id="ARBA00004308"/>
    </source>
</evidence>
<keyword evidence="10 17" id="KW-1133">Transmembrane helix</keyword>
<comment type="similarity">
    <text evidence="4 16">Belongs to the CDP-alcohol phosphatidyltransferase class-I family.</text>
</comment>
<gene>
    <name evidence="18" type="ORF">SAMN02745121_02315</name>
</gene>
<evidence type="ECO:0000256" key="8">
    <source>
        <dbReference type="ARBA" id="ARBA00022679"/>
    </source>
</evidence>
<keyword evidence="9 17" id="KW-0812">Transmembrane</keyword>
<comment type="catalytic activity">
    <reaction evidence="1">
        <text>a CDP-1,2-diacyl-sn-glycerol + L-serine = a 1,2-diacyl-sn-glycero-3-phospho-L-serine + CMP + H(+)</text>
        <dbReference type="Rhea" id="RHEA:16913"/>
        <dbReference type="ChEBI" id="CHEBI:15378"/>
        <dbReference type="ChEBI" id="CHEBI:33384"/>
        <dbReference type="ChEBI" id="CHEBI:57262"/>
        <dbReference type="ChEBI" id="CHEBI:58332"/>
        <dbReference type="ChEBI" id="CHEBI:60377"/>
        <dbReference type="EC" id="2.7.8.8"/>
    </reaction>
</comment>
<feature type="transmembrane region" description="Helical" evidence="17">
    <location>
        <begin position="169"/>
        <end position="189"/>
    </location>
</feature>
<dbReference type="InterPro" id="IPR000462">
    <property type="entry name" value="CDP-OH_P_trans"/>
</dbReference>
<dbReference type="InterPro" id="IPR043130">
    <property type="entry name" value="CDP-OH_PTrfase_TM_dom"/>
</dbReference>
<reference evidence="19" key="1">
    <citation type="submission" date="2016-10" db="EMBL/GenBank/DDBJ databases">
        <authorList>
            <person name="Varghese N."/>
            <person name="Submissions S."/>
        </authorList>
    </citation>
    <scope>NUCLEOTIDE SEQUENCE [LARGE SCALE GENOMIC DNA]</scope>
    <source>
        <strain evidence="19">ATCC 25963</strain>
    </source>
</reference>
<evidence type="ECO:0000256" key="17">
    <source>
        <dbReference type="SAM" id="Phobius"/>
    </source>
</evidence>
<keyword evidence="7" id="KW-0444">Lipid biosynthesis</keyword>
<evidence type="ECO:0000256" key="11">
    <source>
        <dbReference type="ARBA" id="ARBA00023098"/>
    </source>
</evidence>
<name>A0A1I1WFX9_9BACT</name>
<dbReference type="GO" id="GO:0016020">
    <property type="term" value="C:membrane"/>
    <property type="evidence" value="ECO:0007669"/>
    <property type="project" value="UniProtKB-SubCell"/>
</dbReference>
<dbReference type="OrthoDB" id="9777147at2"/>
<dbReference type="STRING" id="54.SAMN02745121_02315"/>
<dbReference type="NCBIfam" id="TIGR00473">
    <property type="entry name" value="pssA"/>
    <property type="match status" value="1"/>
</dbReference>
<dbReference type="GO" id="GO:0008654">
    <property type="term" value="P:phospholipid biosynthetic process"/>
    <property type="evidence" value="ECO:0007669"/>
    <property type="project" value="UniProtKB-KW"/>
</dbReference>
<dbReference type="GO" id="GO:0012505">
    <property type="term" value="C:endomembrane system"/>
    <property type="evidence" value="ECO:0007669"/>
    <property type="project" value="UniProtKB-SubCell"/>
</dbReference>
<evidence type="ECO:0000256" key="9">
    <source>
        <dbReference type="ARBA" id="ARBA00022692"/>
    </source>
</evidence>
<organism evidence="18 19">
    <name type="scientific">Nannocystis exedens</name>
    <dbReference type="NCBI Taxonomy" id="54"/>
    <lineage>
        <taxon>Bacteria</taxon>
        <taxon>Pseudomonadati</taxon>
        <taxon>Myxococcota</taxon>
        <taxon>Polyangia</taxon>
        <taxon>Nannocystales</taxon>
        <taxon>Nannocystaceae</taxon>
        <taxon>Nannocystis</taxon>
    </lineage>
</organism>
<evidence type="ECO:0000256" key="10">
    <source>
        <dbReference type="ARBA" id="ARBA00022989"/>
    </source>
</evidence>
<dbReference type="GO" id="GO:0003882">
    <property type="term" value="F:CDP-diacylglycerol-serine O-phosphatidyltransferase activity"/>
    <property type="evidence" value="ECO:0007669"/>
    <property type="project" value="UniProtKB-EC"/>
</dbReference>
<keyword evidence="11" id="KW-0443">Lipid metabolism</keyword>
<evidence type="ECO:0000256" key="6">
    <source>
        <dbReference type="ARBA" id="ARBA00017171"/>
    </source>
</evidence>
<keyword evidence="8 16" id="KW-0808">Transferase</keyword>
<evidence type="ECO:0000256" key="15">
    <source>
        <dbReference type="ARBA" id="ARBA00032361"/>
    </source>
</evidence>
<evidence type="ECO:0000256" key="13">
    <source>
        <dbReference type="ARBA" id="ARBA00023209"/>
    </source>
</evidence>
<feature type="transmembrane region" description="Helical" evidence="17">
    <location>
        <begin position="7"/>
        <end position="26"/>
    </location>
</feature>
<keyword evidence="19" id="KW-1185">Reference proteome</keyword>
<dbReference type="PROSITE" id="PS00379">
    <property type="entry name" value="CDP_ALCOHOL_P_TRANSF"/>
    <property type="match status" value="1"/>
</dbReference>
<dbReference type="EC" id="2.7.8.8" evidence="5"/>